<feature type="non-terminal residue" evidence="1">
    <location>
        <position position="1"/>
    </location>
</feature>
<reference evidence="1" key="1">
    <citation type="submission" date="2014-05" db="EMBL/GenBank/DDBJ databases">
        <authorList>
            <person name="Chronopoulou M."/>
        </authorList>
    </citation>
    <scope>NUCLEOTIDE SEQUENCE</scope>
    <source>
        <tissue evidence="1">Whole organism</tissue>
    </source>
</reference>
<accession>A0A0K2V6E9</accession>
<proteinExistence type="predicted"/>
<evidence type="ECO:0000313" key="1">
    <source>
        <dbReference type="EMBL" id="CDW45880.1"/>
    </source>
</evidence>
<name>A0A0K2V6E9_LEPSM</name>
<organism evidence="1">
    <name type="scientific">Lepeophtheirus salmonis</name>
    <name type="common">Salmon louse</name>
    <name type="synonym">Caligus salmonis</name>
    <dbReference type="NCBI Taxonomy" id="72036"/>
    <lineage>
        <taxon>Eukaryota</taxon>
        <taxon>Metazoa</taxon>
        <taxon>Ecdysozoa</taxon>
        <taxon>Arthropoda</taxon>
        <taxon>Crustacea</taxon>
        <taxon>Multicrustacea</taxon>
        <taxon>Hexanauplia</taxon>
        <taxon>Copepoda</taxon>
        <taxon>Siphonostomatoida</taxon>
        <taxon>Caligidae</taxon>
        <taxon>Lepeophtheirus</taxon>
    </lineage>
</organism>
<protein>
    <submittedName>
        <fullName evidence="1">Uncharacterized protein</fullName>
    </submittedName>
</protein>
<dbReference type="EMBL" id="HACA01028519">
    <property type="protein sequence ID" value="CDW45880.1"/>
    <property type="molecule type" value="Transcribed_RNA"/>
</dbReference>
<dbReference type="AlphaFoldDB" id="A0A0K2V6E9"/>
<sequence length="52" mass="6086">ITPLNYYTNKNLNWKITANFLSIIIKYWNILNCKTSSAEDGERETHRGSLCH</sequence>